<evidence type="ECO:0000313" key="3">
    <source>
        <dbReference type="Proteomes" id="UP000245624"/>
    </source>
</evidence>
<proteinExistence type="predicted"/>
<feature type="region of interest" description="Disordered" evidence="1">
    <location>
        <begin position="1"/>
        <end position="58"/>
    </location>
</feature>
<reference evidence="2 3" key="1">
    <citation type="submission" date="2018-05" db="EMBL/GenBank/DDBJ databases">
        <title>Genomic analysis of Gracilibacillus dipsosauri DD1 reveals novel features of a salt-tolerant amylase.</title>
        <authorList>
            <person name="Deutch C.E."/>
            <person name="Yang S."/>
        </authorList>
    </citation>
    <scope>NUCLEOTIDE SEQUENCE [LARGE SCALE GENOMIC DNA]</scope>
    <source>
        <strain evidence="2 3">DD1</strain>
    </source>
</reference>
<dbReference type="InterPro" id="IPR025439">
    <property type="entry name" value="Spore_coat_CotO"/>
</dbReference>
<organism evidence="2 3">
    <name type="scientific">Gracilibacillus dipsosauri</name>
    <dbReference type="NCBI Taxonomy" id="178340"/>
    <lineage>
        <taxon>Bacteria</taxon>
        <taxon>Bacillati</taxon>
        <taxon>Bacillota</taxon>
        <taxon>Bacilli</taxon>
        <taxon>Bacillales</taxon>
        <taxon>Bacillaceae</taxon>
        <taxon>Gracilibacillus</taxon>
    </lineage>
</organism>
<feature type="compositionally biased region" description="Basic and acidic residues" evidence="1">
    <location>
        <begin position="45"/>
        <end position="58"/>
    </location>
</feature>
<sequence>MSSIKSNNQEPKLYLHQPKLTKPDRKMQSFYHAKHPLNDSDEMSTEDHGEEIVEDRSSSKKRFKDMTILEKIEHFSRIPSYLPRVRCEIITERKKYYGYILGSKSNMALVQTVSKEEEISVPIEQITEINLIGF</sequence>
<evidence type="ECO:0000256" key="1">
    <source>
        <dbReference type="SAM" id="MobiDB-lite"/>
    </source>
</evidence>
<comment type="caution">
    <text evidence="2">The sequence shown here is derived from an EMBL/GenBank/DDBJ whole genome shotgun (WGS) entry which is preliminary data.</text>
</comment>
<dbReference type="EMBL" id="QGTD01000013">
    <property type="protein sequence ID" value="PWU67694.1"/>
    <property type="molecule type" value="Genomic_DNA"/>
</dbReference>
<dbReference type="OrthoDB" id="2970540at2"/>
<evidence type="ECO:0000313" key="2">
    <source>
        <dbReference type="EMBL" id="PWU67694.1"/>
    </source>
</evidence>
<keyword evidence="3" id="KW-1185">Reference proteome</keyword>
<evidence type="ECO:0008006" key="4">
    <source>
        <dbReference type="Google" id="ProtNLM"/>
    </source>
</evidence>
<dbReference type="AlphaFoldDB" id="A0A317KX56"/>
<accession>A0A317KX56</accession>
<dbReference type="Proteomes" id="UP000245624">
    <property type="component" value="Unassembled WGS sequence"/>
</dbReference>
<dbReference type="Pfam" id="PF14153">
    <property type="entry name" value="Spore_coat_CotO"/>
    <property type="match status" value="1"/>
</dbReference>
<dbReference type="RefSeq" id="WP_054860576.1">
    <property type="nucleotide sequence ID" value="NZ_JAJUIE010000021.1"/>
</dbReference>
<feature type="compositionally biased region" description="Polar residues" evidence="1">
    <location>
        <begin position="1"/>
        <end position="10"/>
    </location>
</feature>
<protein>
    <recommendedName>
        <fullName evidence="4">Spore coat protein CotO</fullName>
    </recommendedName>
</protein>
<name>A0A317KX56_9BACI</name>
<gene>
    <name evidence="2" type="ORF">DLJ74_14670</name>
</gene>